<name>C5KCI3_PERM5</name>
<dbReference type="GeneID" id="9087151"/>
<dbReference type="InParanoid" id="C5KCI3"/>
<evidence type="ECO:0000313" key="3">
    <source>
        <dbReference type="EMBL" id="EER17845.1"/>
    </source>
</evidence>
<dbReference type="Proteomes" id="UP000007800">
    <property type="component" value="Unassembled WGS sequence"/>
</dbReference>
<feature type="transmembrane region" description="Helical" evidence="2">
    <location>
        <begin position="191"/>
        <end position="211"/>
    </location>
</feature>
<keyword evidence="2" id="KW-0812">Transmembrane</keyword>
<proteinExistence type="predicted"/>
<protein>
    <recommendedName>
        <fullName evidence="5">Heparan-alpha-glucosaminide N-acetyltransferase catalytic domain-containing protein</fullName>
    </recommendedName>
</protein>
<sequence>MTQVRAPSSSVDSSGLLLPPTRRTTTPDRPRIVAVDVMRGRSSVQIVDVCGKTVPSIGHAPWNGLHLADIVMPGFIFIDTLTLGLDLYTFRAPGILQRIAVCYAAAVLLRKLVSDLSPNDTVKGALKNNSRVLLMGLLCIIINWAIMLLGPQPEGCSRGSLTPQCNVASNIDRMVFGPEHMYSPLWDPEGLLSTLPTLATVALGLACGKFIQSRPSHTELLRLVGCGLLLALSGMALGIVIPGYTQAPVMLTYALLQLGLWMWICRWLSMRGIFVTI</sequence>
<evidence type="ECO:0000256" key="2">
    <source>
        <dbReference type="SAM" id="Phobius"/>
    </source>
</evidence>
<feature type="compositionally biased region" description="Polar residues" evidence="1">
    <location>
        <begin position="1"/>
        <end position="13"/>
    </location>
</feature>
<reference evidence="3 4" key="1">
    <citation type="submission" date="2008-07" db="EMBL/GenBank/DDBJ databases">
        <authorList>
            <person name="El-Sayed N."/>
            <person name="Caler E."/>
            <person name="Inman J."/>
            <person name="Amedeo P."/>
            <person name="Hass B."/>
            <person name="Wortman J."/>
        </authorList>
    </citation>
    <scope>NUCLEOTIDE SEQUENCE [LARGE SCALE GENOMIC DNA]</scope>
    <source>
        <strain evidence="4">ATCC 50983 / TXsc</strain>
    </source>
</reference>
<feature type="transmembrane region" description="Helical" evidence="2">
    <location>
        <begin position="132"/>
        <end position="150"/>
    </location>
</feature>
<evidence type="ECO:0008006" key="5">
    <source>
        <dbReference type="Google" id="ProtNLM"/>
    </source>
</evidence>
<feature type="transmembrane region" description="Helical" evidence="2">
    <location>
        <begin position="223"/>
        <end position="244"/>
    </location>
</feature>
<evidence type="ECO:0000256" key="1">
    <source>
        <dbReference type="SAM" id="MobiDB-lite"/>
    </source>
</evidence>
<feature type="transmembrane region" description="Helical" evidence="2">
    <location>
        <begin position="250"/>
        <end position="269"/>
    </location>
</feature>
<gene>
    <name evidence="3" type="ORF">Pmar_PMAR023775</name>
</gene>
<accession>C5KCI3</accession>
<organism evidence="4">
    <name type="scientific">Perkinsus marinus (strain ATCC 50983 / TXsc)</name>
    <dbReference type="NCBI Taxonomy" id="423536"/>
    <lineage>
        <taxon>Eukaryota</taxon>
        <taxon>Sar</taxon>
        <taxon>Alveolata</taxon>
        <taxon>Perkinsozoa</taxon>
        <taxon>Perkinsea</taxon>
        <taxon>Perkinsida</taxon>
        <taxon>Perkinsidae</taxon>
        <taxon>Perkinsus</taxon>
    </lineage>
</organism>
<dbReference type="OrthoDB" id="2149840at2759"/>
<keyword evidence="2" id="KW-1133">Transmembrane helix</keyword>
<keyword evidence="4" id="KW-1185">Reference proteome</keyword>
<keyword evidence="2" id="KW-0472">Membrane</keyword>
<dbReference type="EMBL" id="GG671995">
    <property type="protein sequence ID" value="EER17845.1"/>
    <property type="molecule type" value="Genomic_DNA"/>
</dbReference>
<dbReference type="RefSeq" id="XP_002786049.1">
    <property type="nucleotide sequence ID" value="XM_002786003.1"/>
</dbReference>
<dbReference type="PANTHER" id="PTHR31061:SF24">
    <property type="entry name" value="LD22376P"/>
    <property type="match status" value="1"/>
</dbReference>
<dbReference type="AlphaFoldDB" id="C5KCI3"/>
<evidence type="ECO:0000313" key="4">
    <source>
        <dbReference type="Proteomes" id="UP000007800"/>
    </source>
</evidence>
<feature type="region of interest" description="Disordered" evidence="1">
    <location>
        <begin position="1"/>
        <end position="28"/>
    </location>
</feature>
<dbReference type="PANTHER" id="PTHR31061">
    <property type="entry name" value="LD22376P"/>
    <property type="match status" value="1"/>
</dbReference>